<reference evidence="3" key="2">
    <citation type="submission" date="2012-03" db="EMBL/GenBank/DDBJ databases">
        <title>Genome sequence of the fruiting myxobacterium Corallococcus coralloides DSM 2259.</title>
        <authorList>
            <person name="Huntley S."/>
            <person name="Zhang Y."/>
            <person name="Treuner-Lange A."/>
            <person name="Sensen C.W."/>
            <person name="Sogaard-Andersen L."/>
        </authorList>
    </citation>
    <scope>NUCLEOTIDE SEQUENCE [LARGE SCALE GENOMIC DNA]</scope>
    <source>
        <strain evidence="3">ATCC 25202 / DSM 2259 / NBRC 100086 / M2</strain>
    </source>
</reference>
<sequence>MPLRVAEKMTVIDMPQVTTATLPVPAYTQQQSMWCWAACIEMVLTYYNTAAVQQCEIVNYGVQRTDCCSNPSSGWCNTSISTAMYAGIYNHFGVNNFAPLGGPATFVGVQQNINHNRVLEAQLNWAVGGAHVVLVIGWLVADDNSIWVLVNDPGFAGSFWSTYANLMAAYGQGYWYTTWSVWE</sequence>
<accession>H8N132</accession>
<name>H8N132_CORCM</name>
<protein>
    <recommendedName>
        <fullName evidence="1">Peptidase C39-like domain-containing protein</fullName>
    </recommendedName>
</protein>
<dbReference type="STRING" id="1144275.COCOR_06888"/>
<dbReference type="InParanoid" id="H8N132"/>
<gene>
    <name evidence="2" type="ordered locus">COCOR_06888</name>
</gene>
<feature type="domain" description="Peptidase C39-like" evidence="1">
    <location>
        <begin position="22"/>
        <end position="153"/>
    </location>
</feature>
<dbReference type="Proteomes" id="UP000007587">
    <property type="component" value="Chromosome"/>
</dbReference>
<proteinExistence type="predicted"/>
<reference evidence="2 3" key="1">
    <citation type="journal article" date="2012" name="J. Bacteriol.">
        <title>Complete Genome Sequence of the Fruiting Myxobacterium Corallococcus coralloides DSM 2259.</title>
        <authorList>
            <person name="Huntley S."/>
            <person name="Zhang Y."/>
            <person name="Treuner-Lange A."/>
            <person name="Kneip S."/>
            <person name="Sensen C.W."/>
            <person name="Sogaard-Andersen L."/>
        </authorList>
    </citation>
    <scope>NUCLEOTIDE SEQUENCE [LARGE SCALE GENOMIC DNA]</scope>
    <source>
        <strain evidence="3">ATCC 25202 / DSM 2259 / NBRC 100086 / M2</strain>
    </source>
</reference>
<evidence type="ECO:0000313" key="3">
    <source>
        <dbReference type="Proteomes" id="UP000007587"/>
    </source>
</evidence>
<dbReference type="EMBL" id="CP003389">
    <property type="protein sequence ID" value="AFE07198.1"/>
    <property type="molecule type" value="Genomic_DNA"/>
</dbReference>
<organism evidence="2 3">
    <name type="scientific">Corallococcus coralloides (strain ATCC 25202 / DSM 2259 / NBRC 100086 / M2)</name>
    <name type="common">Myxococcus coralloides</name>
    <dbReference type="NCBI Taxonomy" id="1144275"/>
    <lineage>
        <taxon>Bacteria</taxon>
        <taxon>Pseudomonadati</taxon>
        <taxon>Myxococcota</taxon>
        <taxon>Myxococcia</taxon>
        <taxon>Myxococcales</taxon>
        <taxon>Cystobacterineae</taxon>
        <taxon>Myxococcaceae</taxon>
        <taxon>Corallococcus</taxon>
    </lineage>
</organism>
<dbReference type="Pfam" id="PF13529">
    <property type="entry name" value="Peptidase_C39_2"/>
    <property type="match status" value="1"/>
</dbReference>
<keyword evidence="3" id="KW-1185">Reference proteome</keyword>
<dbReference type="RefSeq" id="WP_014399673.1">
    <property type="nucleotide sequence ID" value="NC_017030.1"/>
</dbReference>
<dbReference type="AlphaFoldDB" id="H8N132"/>
<evidence type="ECO:0000259" key="1">
    <source>
        <dbReference type="Pfam" id="PF13529"/>
    </source>
</evidence>
<dbReference type="OrthoDB" id="5148996at2"/>
<dbReference type="eggNOG" id="ENOG5032XNB">
    <property type="taxonomic scope" value="Bacteria"/>
</dbReference>
<evidence type="ECO:0000313" key="2">
    <source>
        <dbReference type="EMBL" id="AFE07198.1"/>
    </source>
</evidence>
<dbReference type="KEGG" id="ccx:COCOR_06888"/>
<dbReference type="InterPro" id="IPR039564">
    <property type="entry name" value="Peptidase_C39-like"/>
</dbReference>
<dbReference type="HOGENOM" id="CLU_085378_0_0_7"/>